<dbReference type="EMBL" id="JAUSZV010000001">
    <property type="protein sequence ID" value="MDQ0904114.1"/>
    <property type="molecule type" value="Genomic_DNA"/>
</dbReference>
<protein>
    <submittedName>
        <fullName evidence="1">Uncharacterized protein</fullName>
    </submittedName>
</protein>
<proteinExistence type="predicted"/>
<sequence>MHTTLLAWRDSLGARDRNVNFVERHAVEVTMLSERLGSFTSAARAAWTTQTFRQASALEGSAQTAAVYWWARVYNCRQFSTCLGMG</sequence>
<reference evidence="1" key="1">
    <citation type="submission" date="2023-07" db="EMBL/GenBank/DDBJ databases">
        <title>Comparative genomics of wheat-associated soil bacteria to identify genetic determinants of phenazine resistance.</title>
        <authorList>
            <person name="Mouncey N."/>
        </authorList>
    </citation>
    <scope>NUCLEOTIDE SEQUENCE</scope>
    <source>
        <strain evidence="1">V4I22</strain>
    </source>
</reference>
<gene>
    <name evidence="1" type="ORF">QFZ22_000099</name>
</gene>
<dbReference type="AlphaFoldDB" id="A0AAW8F206"/>
<dbReference type="Proteomes" id="UP001234216">
    <property type="component" value="Unassembled WGS sequence"/>
</dbReference>
<comment type="caution">
    <text evidence="1">The sequence shown here is derived from an EMBL/GenBank/DDBJ whole genome shotgun (WGS) entry which is preliminary data.</text>
</comment>
<evidence type="ECO:0000313" key="2">
    <source>
        <dbReference type="Proteomes" id="UP001234216"/>
    </source>
</evidence>
<name>A0AAW8F206_9ACTN</name>
<accession>A0AAW8F206</accession>
<evidence type="ECO:0000313" key="1">
    <source>
        <dbReference type="EMBL" id="MDQ0904114.1"/>
    </source>
</evidence>
<organism evidence="1 2">
    <name type="scientific">Streptomyces canus</name>
    <dbReference type="NCBI Taxonomy" id="58343"/>
    <lineage>
        <taxon>Bacteria</taxon>
        <taxon>Bacillati</taxon>
        <taxon>Actinomycetota</taxon>
        <taxon>Actinomycetes</taxon>
        <taxon>Kitasatosporales</taxon>
        <taxon>Streptomycetaceae</taxon>
        <taxon>Streptomyces</taxon>
        <taxon>Streptomyces aurantiacus group</taxon>
    </lineage>
</organism>